<dbReference type="AlphaFoldDB" id="A0A1L8CSG9"/>
<name>A0A1L8CSG9_9THEO</name>
<dbReference type="Gene3D" id="1.10.10.10">
    <property type="entry name" value="Winged helix-like DNA-binding domain superfamily/Winged helix DNA-binding domain"/>
    <property type="match status" value="1"/>
</dbReference>
<dbReference type="InterPro" id="IPR036390">
    <property type="entry name" value="WH_DNA-bd_sf"/>
</dbReference>
<dbReference type="InterPro" id="IPR051797">
    <property type="entry name" value="TrmB-like"/>
</dbReference>
<dbReference type="PANTHER" id="PTHR34293:SF1">
    <property type="entry name" value="HTH-TYPE TRANSCRIPTIONAL REGULATOR TRMBL2"/>
    <property type="match status" value="1"/>
</dbReference>
<dbReference type="InterPro" id="IPR021586">
    <property type="entry name" value="Tscrpt_reg_TrmB_C"/>
</dbReference>
<sequence>MLEKLKSLGFSEYEAKAYLALLNLGEATGYEVAKNSGIPRSMVYQTLHKLIEKGAVQKIQGEPVKYLAEPPSEYLERLKEEFSVKVREAKKALEAITPGGTKERVIHLNGEQIPGRIREMIHKAKKNIKLLASIAMVIPYQEELKNARQRQVAVELTLIGKGEELQEFNPVVLTTEKTILRKRGSLGFQLIIDGDELLLAEEGVENETIGIWTRHPVVVHLAEHHFFHHHDLPKLFNAFLSEIEPEVKEHYWKKIRELQQRLEL</sequence>
<dbReference type="SUPFAM" id="SSF46785">
    <property type="entry name" value="Winged helix' DNA-binding domain"/>
    <property type="match status" value="1"/>
</dbReference>
<keyword evidence="4" id="KW-1185">Reference proteome</keyword>
<dbReference type="Pfam" id="PF01978">
    <property type="entry name" value="TrmB"/>
    <property type="match status" value="1"/>
</dbReference>
<protein>
    <submittedName>
        <fullName evidence="3">Transcriptional regulator</fullName>
    </submittedName>
</protein>
<proteinExistence type="predicted"/>
<dbReference type="RefSeq" id="WP_075858311.1">
    <property type="nucleotide sequence ID" value="NZ_BDJK01000006.1"/>
</dbReference>
<accession>A0A1L8CSG9</accession>
<feature type="domain" description="Transcription regulator TrmB N-terminal" evidence="1">
    <location>
        <begin position="5"/>
        <end position="71"/>
    </location>
</feature>
<comment type="caution">
    <text evidence="3">The sequence shown here is derived from an EMBL/GenBank/DDBJ whole genome shotgun (WGS) entry which is preliminary data.</text>
</comment>
<dbReference type="InterPro" id="IPR002831">
    <property type="entry name" value="Tscrpt_reg_TrmB_N"/>
</dbReference>
<dbReference type="InterPro" id="IPR036388">
    <property type="entry name" value="WH-like_DNA-bd_sf"/>
</dbReference>
<dbReference type="Proteomes" id="UP000187485">
    <property type="component" value="Unassembled WGS sequence"/>
</dbReference>
<dbReference type="EMBL" id="BDJK01000006">
    <property type="protein sequence ID" value="GAV21870.1"/>
    <property type="molecule type" value="Genomic_DNA"/>
</dbReference>
<dbReference type="STRING" id="870242.cpu_03800"/>
<dbReference type="Pfam" id="PF11495">
    <property type="entry name" value="Regulator_TrmB"/>
    <property type="match status" value="1"/>
</dbReference>
<dbReference type="PANTHER" id="PTHR34293">
    <property type="entry name" value="HTH-TYPE TRANSCRIPTIONAL REGULATOR TRMBL2"/>
    <property type="match status" value="1"/>
</dbReference>
<gene>
    <name evidence="3" type="ORF">cpu_03800</name>
</gene>
<evidence type="ECO:0000313" key="4">
    <source>
        <dbReference type="Proteomes" id="UP000187485"/>
    </source>
</evidence>
<feature type="domain" description="Transcription regulator TrmB C-terminal" evidence="2">
    <location>
        <begin position="111"/>
        <end position="229"/>
    </location>
</feature>
<reference evidence="4" key="1">
    <citation type="submission" date="2016-12" db="EMBL/GenBank/DDBJ databases">
        <title>Draft Genome Sequences od Carboxydothermus pertinax and islandicus, Hydrogenogenic Carboxydotrophic Bacteria.</title>
        <authorList>
            <person name="Fukuyama Y."/>
            <person name="Ohmae K."/>
            <person name="Yoneda Y."/>
            <person name="Yoshida T."/>
            <person name="Sako Y."/>
        </authorList>
    </citation>
    <scope>NUCLEOTIDE SEQUENCE [LARGE SCALE GENOMIC DNA]</scope>
    <source>
        <strain evidence="4">Ug1</strain>
    </source>
</reference>
<evidence type="ECO:0000259" key="2">
    <source>
        <dbReference type="Pfam" id="PF11495"/>
    </source>
</evidence>
<dbReference type="OrthoDB" id="1493540at2"/>
<evidence type="ECO:0000313" key="3">
    <source>
        <dbReference type="EMBL" id="GAV21870.1"/>
    </source>
</evidence>
<dbReference type="CDD" id="cd09124">
    <property type="entry name" value="PLDc_like_TrmB_middle"/>
    <property type="match status" value="1"/>
</dbReference>
<evidence type="ECO:0000259" key="1">
    <source>
        <dbReference type="Pfam" id="PF01978"/>
    </source>
</evidence>
<organism evidence="3 4">
    <name type="scientific">Carboxydothermus pertinax</name>
    <dbReference type="NCBI Taxonomy" id="870242"/>
    <lineage>
        <taxon>Bacteria</taxon>
        <taxon>Bacillati</taxon>
        <taxon>Bacillota</taxon>
        <taxon>Clostridia</taxon>
        <taxon>Thermoanaerobacterales</taxon>
        <taxon>Thermoanaerobacteraceae</taxon>
        <taxon>Carboxydothermus</taxon>
    </lineage>
</organism>